<dbReference type="RefSeq" id="WP_120710572.1">
    <property type="nucleotide sequence ID" value="NZ_CANMKH010000008.1"/>
</dbReference>
<reference evidence="1 2" key="1">
    <citation type="submission" date="2018-10" db="EMBL/GenBank/DDBJ databases">
        <title>Ulvibacterium marinum gen. nov., sp. nov., a novel marine bacterium of the family Flavobacteriaceae, isolated from a culture of the green alga Ulva prolifera.</title>
        <authorList>
            <person name="Zhang Z."/>
        </authorList>
    </citation>
    <scope>NUCLEOTIDE SEQUENCE [LARGE SCALE GENOMIC DNA]</scope>
    <source>
        <strain evidence="1 2">CCMM003</strain>
    </source>
</reference>
<protein>
    <submittedName>
        <fullName evidence="1">LPS export ABC transporter periplasmic protein LptC</fullName>
    </submittedName>
</protein>
<keyword evidence="2" id="KW-1185">Reference proteome</keyword>
<dbReference type="Pfam" id="PF06835">
    <property type="entry name" value="LptC"/>
    <property type="match status" value="1"/>
</dbReference>
<dbReference type="AlphaFoldDB" id="A0A3B0CA75"/>
<dbReference type="PROSITE" id="PS51257">
    <property type="entry name" value="PROKAR_LIPOPROTEIN"/>
    <property type="match status" value="1"/>
</dbReference>
<dbReference type="GO" id="GO:0015221">
    <property type="term" value="F:lipopolysaccharide transmembrane transporter activity"/>
    <property type="evidence" value="ECO:0007669"/>
    <property type="project" value="InterPro"/>
</dbReference>
<proteinExistence type="predicted"/>
<comment type="caution">
    <text evidence="1">The sequence shown here is derived from an EMBL/GenBank/DDBJ whole genome shotgun (WGS) entry which is preliminary data.</text>
</comment>
<organism evidence="1 2">
    <name type="scientific">Ulvibacterium marinum</name>
    <dbReference type="NCBI Taxonomy" id="2419782"/>
    <lineage>
        <taxon>Bacteria</taxon>
        <taxon>Pseudomonadati</taxon>
        <taxon>Bacteroidota</taxon>
        <taxon>Flavobacteriia</taxon>
        <taxon>Flavobacteriales</taxon>
        <taxon>Flavobacteriaceae</taxon>
        <taxon>Ulvibacterium</taxon>
    </lineage>
</organism>
<accession>A0A3B0CA75</accession>
<name>A0A3B0CA75_9FLAO</name>
<dbReference type="Proteomes" id="UP000276603">
    <property type="component" value="Unassembled WGS sequence"/>
</dbReference>
<dbReference type="Gene3D" id="2.60.450.10">
    <property type="entry name" value="Lipopolysaccharide (LPS) transport protein A like domain"/>
    <property type="match status" value="1"/>
</dbReference>
<dbReference type="InterPro" id="IPR010664">
    <property type="entry name" value="LipoPS_assembly_LptC-rel"/>
</dbReference>
<evidence type="ECO:0000313" key="2">
    <source>
        <dbReference type="Proteomes" id="UP000276603"/>
    </source>
</evidence>
<evidence type="ECO:0000313" key="1">
    <source>
        <dbReference type="EMBL" id="RKN83365.1"/>
    </source>
</evidence>
<dbReference type="EMBL" id="RBCJ01000001">
    <property type="protein sequence ID" value="RKN83365.1"/>
    <property type="molecule type" value="Genomic_DNA"/>
</dbReference>
<dbReference type="GO" id="GO:0005886">
    <property type="term" value="C:plasma membrane"/>
    <property type="evidence" value="ECO:0007669"/>
    <property type="project" value="InterPro"/>
</dbReference>
<dbReference type="InterPro" id="IPR026265">
    <property type="entry name" value="LptC"/>
</dbReference>
<sequence>MTSSIKNIFTNIAVVLPMAMLFFACADNYRRVGEEAGKKIFPQGIANNFVLTYTETVDELGTQDLKSTKVIAVLTSPVSEDFQNLRFPYRTFPNGLVLDVYDKDSQKSVVKADYGIMYSLTNLIDLQGNVVIETHDGKRLEAPQLYYDQNNEWIFTQGEFTYTNPEDGTVMDGEGMDFNRNLSFFKAHKTYGLMMIKEELK</sequence>
<dbReference type="NCBIfam" id="TIGR04409">
    <property type="entry name" value="LptC_YrbK"/>
    <property type="match status" value="1"/>
</dbReference>
<dbReference type="OrthoDB" id="1427074at2"/>
<gene>
    <name evidence="1" type="primary">lptC</name>
    <name evidence="1" type="ORF">D7Z94_05950</name>
</gene>